<evidence type="ECO:0000256" key="10">
    <source>
        <dbReference type="ARBA" id="ARBA00023136"/>
    </source>
</evidence>
<organism evidence="15 16">
    <name type="scientific">Meganyctiphanes norvegica</name>
    <name type="common">Northern krill</name>
    <name type="synonym">Thysanopoda norvegica</name>
    <dbReference type="NCBI Taxonomy" id="48144"/>
    <lineage>
        <taxon>Eukaryota</taxon>
        <taxon>Metazoa</taxon>
        <taxon>Ecdysozoa</taxon>
        <taxon>Arthropoda</taxon>
        <taxon>Crustacea</taxon>
        <taxon>Multicrustacea</taxon>
        <taxon>Malacostraca</taxon>
        <taxon>Eumalacostraca</taxon>
        <taxon>Eucarida</taxon>
        <taxon>Euphausiacea</taxon>
        <taxon>Euphausiidae</taxon>
        <taxon>Meganyctiphanes</taxon>
    </lineage>
</organism>
<comment type="caution">
    <text evidence="15">The sequence shown here is derived from an EMBL/GenBank/DDBJ whole genome shotgun (WGS) entry which is preliminary data.</text>
</comment>
<evidence type="ECO:0000256" key="12">
    <source>
        <dbReference type="RuleBase" id="RU003832"/>
    </source>
</evidence>
<evidence type="ECO:0000256" key="5">
    <source>
        <dbReference type="ARBA" id="ARBA00022679"/>
    </source>
</evidence>
<keyword evidence="16" id="KW-1185">Reference proteome</keyword>
<keyword evidence="6 12" id="KW-0812">Transmembrane</keyword>
<dbReference type="Gene3D" id="3.40.50.11660">
    <property type="entry name" value="Glycosyl transferase family 10, C-terminal domain"/>
    <property type="match status" value="1"/>
</dbReference>
<evidence type="ECO:0000256" key="3">
    <source>
        <dbReference type="ARBA" id="ARBA00008919"/>
    </source>
</evidence>
<dbReference type="Proteomes" id="UP001497623">
    <property type="component" value="Unassembled WGS sequence"/>
</dbReference>
<reference evidence="15 16" key="1">
    <citation type="submission" date="2024-05" db="EMBL/GenBank/DDBJ databases">
        <authorList>
            <person name="Wallberg A."/>
        </authorList>
    </citation>
    <scope>NUCLEOTIDE SEQUENCE [LARGE SCALE GENOMIC DNA]</scope>
</reference>
<keyword evidence="9 12" id="KW-0333">Golgi apparatus</keyword>
<gene>
    <name evidence="15" type="ORF">MNOR_LOCUS33561</name>
</gene>
<sequence>MQGHVRRCFSISLWNSKMGYCRSRRVHIVLLIFLALWLYFHEDYQEKIQILSNSPRWDNFKLSEGEDKSTSDKPANILFWTPYQHEMVEWNHIFGRLLNKECPVNNCQLMFNRSQIHEADAVVFSNVYMNRDNDFSTPATHPTYQFWVMLSFEGHLSFRGKHEKDTDYAVRGGPDNPVWEYQVNEMSKMGINWTMHFRRDAHVRVPYGTFTWTDDGTGIEDKDYWSTKNITKPALWMASHCHTASDRKGYVEELQKYMRVDVYGRCGKFQCGTANLVVKQADWDYDHCEQVTNEYMFYLAFENRLCADYASEKFYRSLSQDVIPVVLGGVEYDAFAPPNSYINALDFPSPKELASFLNKVASDHTLYNRYFEWKKHYTIEQGHPYKSMICNLCEKLHEVRKSPPTPKEFDLRSWIYKDGWLGTWKDAVKQKFPHLSPK</sequence>
<evidence type="ECO:0000256" key="9">
    <source>
        <dbReference type="ARBA" id="ARBA00023034"/>
    </source>
</evidence>
<comment type="similarity">
    <text evidence="3 12">Belongs to the glycosyltransferase 10 family.</text>
</comment>
<dbReference type="EC" id="2.4.1.-" evidence="12"/>
<protein>
    <recommendedName>
        <fullName evidence="12">Fucosyltransferase</fullName>
        <ecNumber evidence="12">2.4.1.-</ecNumber>
    </recommendedName>
</protein>
<dbReference type="InterPro" id="IPR001503">
    <property type="entry name" value="Glyco_trans_10"/>
</dbReference>
<feature type="domain" description="Fucosyltransferase C-terminal" evidence="13">
    <location>
        <begin position="231"/>
        <end position="402"/>
    </location>
</feature>
<evidence type="ECO:0000256" key="1">
    <source>
        <dbReference type="ARBA" id="ARBA00004447"/>
    </source>
</evidence>
<keyword evidence="11" id="KW-0325">Glycoprotein</keyword>
<dbReference type="PANTHER" id="PTHR48438">
    <property type="entry name" value="ALPHA-(1,3)-FUCOSYLTRANSFERASE C-RELATED"/>
    <property type="match status" value="1"/>
</dbReference>
<keyword evidence="8 12" id="KW-1133">Transmembrane helix</keyword>
<keyword evidence="5 12" id="KW-0808">Transferase</keyword>
<evidence type="ECO:0000313" key="16">
    <source>
        <dbReference type="Proteomes" id="UP001497623"/>
    </source>
</evidence>
<dbReference type="AlphaFoldDB" id="A0AAV2S5Y8"/>
<evidence type="ECO:0000256" key="11">
    <source>
        <dbReference type="ARBA" id="ARBA00023180"/>
    </source>
</evidence>
<evidence type="ECO:0000256" key="7">
    <source>
        <dbReference type="ARBA" id="ARBA00022968"/>
    </source>
</evidence>
<evidence type="ECO:0000259" key="13">
    <source>
        <dbReference type="Pfam" id="PF00852"/>
    </source>
</evidence>
<evidence type="ECO:0000313" key="15">
    <source>
        <dbReference type="EMBL" id="CAL4167107.1"/>
    </source>
</evidence>
<comment type="pathway">
    <text evidence="2">Protein modification; protein glycosylation.</text>
</comment>
<evidence type="ECO:0000256" key="2">
    <source>
        <dbReference type="ARBA" id="ARBA00004922"/>
    </source>
</evidence>
<keyword evidence="4 12" id="KW-0328">Glycosyltransferase</keyword>
<dbReference type="SUPFAM" id="SSF53756">
    <property type="entry name" value="UDP-Glycosyltransferase/glycogen phosphorylase"/>
    <property type="match status" value="1"/>
</dbReference>
<keyword evidence="7" id="KW-0735">Signal-anchor</keyword>
<proteinExistence type="inferred from homology"/>
<evidence type="ECO:0000256" key="6">
    <source>
        <dbReference type="ARBA" id="ARBA00022692"/>
    </source>
</evidence>
<dbReference type="GO" id="GO:0032580">
    <property type="term" value="C:Golgi cisterna membrane"/>
    <property type="evidence" value="ECO:0007669"/>
    <property type="project" value="UniProtKB-SubCell"/>
</dbReference>
<comment type="subcellular location">
    <subcellularLocation>
        <location evidence="1 12">Golgi apparatus</location>
        <location evidence="1 12">Golgi stack membrane</location>
        <topology evidence="1 12">Single-pass type II membrane protein</topology>
    </subcellularLocation>
</comment>
<evidence type="ECO:0000259" key="14">
    <source>
        <dbReference type="Pfam" id="PF17039"/>
    </source>
</evidence>
<feature type="domain" description="Fucosyltransferase N-terminal" evidence="14">
    <location>
        <begin position="74"/>
        <end position="208"/>
    </location>
</feature>
<evidence type="ECO:0000256" key="4">
    <source>
        <dbReference type="ARBA" id="ARBA00022676"/>
    </source>
</evidence>
<dbReference type="InterPro" id="IPR031481">
    <property type="entry name" value="Glyco_tran_10_N"/>
</dbReference>
<keyword evidence="10 12" id="KW-0472">Membrane</keyword>
<accession>A0AAV2S5Y8</accession>
<evidence type="ECO:0000256" key="8">
    <source>
        <dbReference type="ARBA" id="ARBA00022989"/>
    </source>
</evidence>
<dbReference type="GO" id="GO:0008417">
    <property type="term" value="F:fucosyltransferase activity"/>
    <property type="evidence" value="ECO:0007669"/>
    <property type="project" value="InterPro"/>
</dbReference>
<feature type="transmembrane region" description="Helical" evidence="12">
    <location>
        <begin position="21"/>
        <end position="40"/>
    </location>
</feature>
<dbReference type="PANTHER" id="PTHR48438:SF1">
    <property type="entry name" value="ALPHA-(1,3)-FUCOSYLTRANSFERASE C-RELATED"/>
    <property type="match status" value="1"/>
</dbReference>
<dbReference type="FunFam" id="3.40.50.11660:FF:000004">
    <property type="entry name" value="Glycoprotein 3-alpha-L-fucosyltransferase A"/>
    <property type="match status" value="1"/>
</dbReference>
<name>A0AAV2S5Y8_MEGNR</name>
<dbReference type="Pfam" id="PF17039">
    <property type="entry name" value="Glyco_tran_10_N"/>
    <property type="match status" value="1"/>
</dbReference>
<dbReference type="EMBL" id="CAXKWB010048715">
    <property type="protein sequence ID" value="CAL4167107.1"/>
    <property type="molecule type" value="Genomic_DNA"/>
</dbReference>
<dbReference type="InterPro" id="IPR038577">
    <property type="entry name" value="GT10-like_C_sf"/>
</dbReference>
<dbReference type="InterPro" id="IPR055270">
    <property type="entry name" value="Glyco_tran_10_C"/>
</dbReference>
<dbReference type="Pfam" id="PF00852">
    <property type="entry name" value="Glyco_transf_10"/>
    <property type="match status" value="1"/>
</dbReference>